<accession>A0A0R2HD89</accession>
<evidence type="ECO:0000256" key="1">
    <source>
        <dbReference type="ARBA" id="ARBA00010541"/>
    </source>
</evidence>
<reference evidence="6 7" key="1">
    <citation type="journal article" date="2015" name="Genome Announc.">
        <title>Expanding the biotechnology potential of lactobacilli through comparative genomics of 213 strains and associated genera.</title>
        <authorList>
            <person name="Sun Z."/>
            <person name="Harris H.M."/>
            <person name="McCann A."/>
            <person name="Guo C."/>
            <person name="Argimon S."/>
            <person name="Zhang W."/>
            <person name="Yang X."/>
            <person name="Jeffery I.B."/>
            <person name="Cooney J.C."/>
            <person name="Kagawa T.F."/>
            <person name="Liu W."/>
            <person name="Song Y."/>
            <person name="Salvetti E."/>
            <person name="Wrobel A."/>
            <person name="Rasinkangas P."/>
            <person name="Parkhill J."/>
            <person name="Rea M.C."/>
            <person name="O'Sullivan O."/>
            <person name="Ritari J."/>
            <person name="Douillard F.P."/>
            <person name="Paul Ross R."/>
            <person name="Yang R."/>
            <person name="Briner A.E."/>
            <person name="Felis G.E."/>
            <person name="de Vos W.M."/>
            <person name="Barrangou R."/>
            <person name="Klaenhammer T.R."/>
            <person name="Caufield P.W."/>
            <person name="Cui Y."/>
            <person name="Zhang H."/>
            <person name="O'Toole P.W."/>
        </authorList>
    </citation>
    <scope>NUCLEOTIDE SEQUENCE [LARGE SCALE GENOMIC DNA]</scope>
    <source>
        <strain evidence="6 7">DSM 20405</strain>
    </source>
</reference>
<evidence type="ECO:0000256" key="3">
    <source>
        <dbReference type="ARBA" id="ARBA00022801"/>
    </source>
</evidence>
<dbReference type="EMBL" id="JQBL01000003">
    <property type="protein sequence ID" value="KRN51009.1"/>
    <property type="molecule type" value="Genomic_DNA"/>
</dbReference>
<feature type="compositionally biased region" description="Low complexity" evidence="4">
    <location>
        <begin position="73"/>
        <end position="91"/>
    </location>
</feature>
<dbReference type="GO" id="GO:0006508">
    <property type="term" value="P:proteolysis"/>
    <property type="evidence" value="ECO:0007669"/>
    <property type="project" value="UniProtKB-KW"/>
</dbReference>
<dbReference type="PATRIC" id="fig|1410657.5.peg.1123"/>
<keyword evidence="3" id="KW-0378">Hydrolase</keyword>
<feature type="compositionally biased region" description="Low complexity" evidence="4">
    <location>
        <begin position="19"/>
        <end position="41"/>
    </location>
</feature>
<dbReference type="InterPro" id="IPR001940">
    <property type="entry name" value="Peptidase_S1C"/>
</dbReference>
<feature type="region of interest" description="Disordered" evidence="4">
    <location>
        <begin position="73"/>
        <end position="103"/>
    </location>
</feature>
<proteinExistence type="inferred from homology"/>
<evidence type="ECO:0000256" key="2">
    <source>
        <dbReference type="ARBA" id="ARBA00022670"/>
    </source>
</evidence>
<sequence>MYKERKKRMENRNQNNSFENSQSMHSSENSNMQSNQAQSQSRPLNQAGSYNGQRMNYQNNGYQYNNQRAYQNANQQRAYQHANQQRAYQQGPSQNGQSGMPPYNKQSVFSQTFIKLFVVLVLAFAGGIGGAYVYTNYLGNTITSVDPSTTTTTSTNATEVAKKMSASVVAITTEKMSTYNYGYGNEVSSGAGSGVIYTKDGYIVTCAHVVDGASKIVVTTSDQQQYSATLIGSDSSQDIAVLKIDATDLTPATFADSSKIVQGATTYAVGNPEGRLSNSITSGIISATSRSIEVATGSNSNSMYQNTIKLTVIQTDAAVSPGNSGGGLFDAKGNLIGLVSAKSVQSGSEGLAFAIHSNTVKTIAQKLMK</sequence>
<comment type="caution">
    <text evidence="6">The sequence shown here is derived from an EMBL/GenBank/DDBJ whole genome shotgun (WGS) entry which is preliminary data.</text>
</comment>
<name>A0A0R2HD89_9FIRM</name>
<dbReference type="Gene3D" id="2.40.10.10">
    <property type="entry name" value="Trypsin-like serine proteases"/>
    <property type="match status" value="2"/>
</dbReference>
<feature type="transmembrane region" description="Helical" evidence="5">
    <location>
        <begin position="113"/>
        <end position="134"/>
    </location>
</feature>
<keyword evidence="2" id="KW-0645">Protease</keyword>
<dbReference type="Pfam" id="PF13365">
    <property type="entry name" value="Trypsin_2"/>
    <property type="match status" value="1"/>
</dbReference>
<keyword evidence="5" id="KW-0472">Membrane</keyword>
<feature type="region of interest" description="Disordered" evidence="4">
    <location>
        <begin position="1"/>
        <end position="59"/>
    </location>
</feature>
<feature type="compositionally biased region" description="Polar residues" evidence="4">
    <location>
        <begin position="92"/>
        <end position="103"/>
    </location>
</feature>
<dbReference type="InterPro" id="IPR043504">
    <property type="entry name" value="Peptidase_S1_PA_chymotrypsin"/>
</dbReference>
<dbReference type="GO" id="GO:0004252">
    <property type="term" value="F:serine-type endopeptidase activity"/>
    <property type="evidence" value="ECO:0007669"/>
    <property type="project" value="InterPro"/>
</dbReference>
<dbReference type="PANTHER" id="PTHR43343">
    <property type="entry name" value="PEPTIDASE S12"/>
    <property type="match status" value="1"/>
</dbReference>
<dbReference type="InterPro" id="IPR051201">
    <property type="entry name" value="Chloro_Bact_Ser_Proteases"/>
</dbReference>
<feature type="compositionally biased region" description="Low complexity" evidence="4">
    <location>
        <begin position="50"/>
        <end position="59"/>
    </location>
</feature>
<dbReference type="AlphaFoldDB" id="A0A0R2HD89"/>
<dbReference type="Proteomes" id="UP000051841">
    <property type="component" value="Unassembled WGS sequence"/>
</dbReference>
<evidence type="ECO:0000313" key="6">
    <source>
        <dbReference type="EMBL" id="KRN51009.1"/>
    </source>
</evidence>
<gene>
    <name evidence="6" type="ORF">IV49_GL001082</name>
</gene>
<evidence type="ECO:0000313" key="7">
    <source>
        <dbReference type="Proteomes" id="UP000051841"/>
    </source>
</evidence>
<dbReference type="SUPFAM" id="SSF50494">
    <property type="entry name" value="Trypsin-like serine proteases"/>
    <property type="match status" value="1"/>
</dbReference>
<dbReference type="InterPro" id="IPR009003">
    <property type="entry name" value="Peptidase_S1_PA"/>
</dbReference>
<protein>
    <recommendedName>
        <fullName evidence="8">Serine protease HtrA</fullName>
    </recommendedName>
</protein>
<dbReference type="PRINTS" id="PR00834">
    <property type="entry name" value="PROTEASES2C"/>
</dbReference>
<evidence type="ECO:0008006" key="8">
    <source>
        <dbReference type="Google" id="ProtNLM"/>
    </source>
</evidence>
<keyword evidence="5" id="KW-1133">Transmembrane helix</keyword>
<comment type="similarity">
    <text evidence="1">Belongs to the peptidase S1C family.</text>
</comment>
<organism evidence="6 7">
    <name type="scientific">Kandleria vitulina DSM 20405</name>
    <dbReference type="NCBI Taxonomy" id="1410657"/>
    <lineage>
        <taxon>Bacteria</taxon>
        <taxon>Bacillati</taxon>
        <taxon>Bacillota</taxon>
        <taxon>Erysipelotrichia</taxon>
        <taxon>Erysipelotrichales</taxon>
        <taxon>Coprobacillaceae</taxon>
        <taxon>Kandleria</taxon>
    </lineage>
</organism>
<dbReference type="PANTHER" id="PTHR43343:SF3">
    <property type="entry name" value="PROTEASE DO-LIKE 8, CHLOROPLASTIC"/>
    <property type="match status" value="1"/>
</dbReference>
<evidence type="ECO:0000256" key="4">
    <source>
        <dbReference type="SAM" id="MobiDB-lite"/>
    </source>
</evidence>
<evidence type="ECO:0000256" key="5">
    <source>
        <dbReference type="SAM" id="Phobius"/>
    </source>
</evidence>
<keyword evidence="5" id="KW-0812">Transmembrane</keyword>
<keyword evidence="7" id="KW-1185">Reference proteome</keyword>